<evidence type="ECO:0000256" key="4">
    <source>
        <dbReference type="ARBA" id="ARBA00023284"/>
    </source>
</evidence>
<keyword evidence="3" id="KW-1015">Disulfide bond</keyword>
<evidence type="ECO:0000313" key="8">
    <source>
        <dbReference type="Proteomes" id="UP000291117"/>
    </source>
</evidence>
<evidence type="ECO:0000256" key="3">
    <source>
        <dbReference type="ARBA" id="ARBA00023157"/>
    </source>
</evidence>
<dbReference type="GO" id="GO:0017004">
    <property type="term" value="P:cytochrome complex assembly"/>
    <property type="evidence" value="ECO:0007669"/>
    <property type="project" value="UniProtKB-KW"/>
</dbReference>
<evidence type="ECO:0000259" key="6">
    <source>
        <dbReference type="PROSITE" id="PS51352"/>
    </source>
</evidence>
<protein>
    <submittedName>
        <fullName evidence="7">AhpC/TSA family protein</fullName>
    </submittedName>
</protein>
<dbReference type="PROSITE" id="PS00194">
    <property type="entry name" value="THIOREDOXIN_1"/>
    <property type="match status" value="1"/>
</dbReference>
<dbReference type="Pfam" id="PF14289">
    <property type="entry name" value="DUF4369"/>
    <property type="match status" value="1"/>
</dbReference>
<organism evidence="7 8">
    <name type="scientific">Pedobacter hiemivivus</name>
    <dbReference type="NCBI Taxonomy" id="2530454"/>
    <lineage>
        <taxon>Bacteria</taxon>
        <taxon>Pseudomonadati</taxon>
        <taxon>Bacteroidota</taxon>
        <taxon>Sphingobacteriia</taxon>
        <taxon>Sphingobacteriales</taxon>
        <taxon>Sphingobacteriaceae</taxon>
        <taxon>Pedobacter</taxon>
    </lineage>
</organism>
<feature type="chain" id="PRO_5020874804" evidence="5">
    <location>
        <begin position="19"/>
        <end position="390"/>
    </location>
</feature>
<accession>A0A4R0NDJ5</accession>
<dbReference type="GO" id="GO:0030313">
    <property type="term" value="C:cell envelope"/>
    <property type="evidence" value="ECO:0007669"/>
    <property type="project" value="UniProtKB-SubCell"/>
</dbReference>
<dbReference type="InterPro" id="IPR013766">
    <property type="entry name" value="Thioredoxin_domain"/>
</dbReference>
<dbReference type="GO" id="GO:0016491">
    <property type="term" value="F:oxidoreductase activity"/>
    <property type="evidence" value="ECO:0007669"/>
    <property type="project" value="InterPro"/>
</dbReference>
<dbReference type="EMBL" id="SJSM01000002">
    <property type="protein sequence ID" value="TCC98459.1"/>
    <property type="molecule type" value="Genomic_DNA"/>
</dbReference>
<dbReference type="InterPro" id="IPR050553">
    <property type="entry name" value="Thioredoxin_ResA/DsbE_sf"/>
</dbReference>
<comment type="caution">
    <text evidence="7">The sequence shown here is derived from an EMBL/GenBank/DDBJ whole genome shotgun (WGS) entry which is preliminary data.</text>
</comment>
<dbReference type="AlphaFoldDB" id="A0A4R0NDJ5"/>
<proteinExistence type="predicted"/>
<feature type="signal peptide" evidence="5">
    <location>
        <begin position="1"/>
        <end position="18"/>
    </location>
</feature>
<keyword evidence="2" id="KW-0201">Cytochrome c-type biogenesis</keyword>
<evidence type="ECO:0000313" key="7">
    <source>
        <dbReference type="EMBL" id="TCC98459.1"/>
    </source>
</evidence>
<dbReference type="PROSITE" id="PS51352">
    <property type="entry name" value="THIOREDOXIN_2"/>
    <property type="match status" value="1"/>
</dbReference>
<dbReference type="GO" id="GO:0016209">
    <property type="term" value="F:antioxidant activity"/>
    <property type="evidence" value="ECO:0007669"/>
    <property type="project" value="InterPro"/>
</dbReference>
<dbReference type="InterPro" id="IPR017937">
    <property type="entry name" value="Thioredoxin_CS"/>
</dbReference>
<dbReference type="InterPro" id="IPR036249">
    <property type="entry name" value="Thioredoxin-like_sf"/>
</dbReference>
<dbReference type="SUPFAM" id="SSF52833">
    <property type="entry name" value="Thioredoxin-like"/>
    <property type="match status" value="1"/>
</dbReference>
<evidence type="ECO:0000256" key="2">
    <source>
        <dbReference type="ARBA" id="ARBA00022748"/>
    </source>
</evidence>
<dbReference type="Gene3D" id="3.40.30.10">
    <property type="entry name" value="Glutaredoxin"/>
    <property type="match status" value="1"/>
</dbReference>
<feature type="domain" description="Thioredoxin" evidence="6">
    <location>
        <begin position="245"/>
        <end position="390"/>
    </location>
</feature>
<dbReference type="OrthoDB" id="750178at2"/>
<reference evidence="7 8" key="1">
    <citation type="submission" date="2019-02" db="EMBL/GenBank/DDBJ databases">
        <title>Pedobacter sp. RP-3-8 sp. nov., isolated from Arctic soil.</title>
        <authorList>
            <person name="Dahal R.H."/>
        </authorList>
    </citation>
    <scope>NUCLEOTIDE SEQUENCE [LARGE SCALE GENOMIC DNA]</scope>
    <source>
        <strain evidence="7 8">RP-3-8</strain>
    </source>
</reference>
<gene>
    <name evidence="7" type="ORF">EZ444_04020</name>
</gene>
<name>A0A4R0NDJ5_9SPHI</name>
<sequence length="390" mass="44792">MKSISIIIALIFPFLGVAQTNNPNVMEASEFEIRGVVKSLKDNTKLFIVYNSNKTEKVDSVYVKNGLFSIKGRVDKPSLAYIFNGFYPGSTHKPTSDYKRIYLGSGVINLSSLSGLKYSVINGTKANRDIQLYDDMMLSLVKKREALQYQFYKDIDGKSKSEKEQITEAYNNNTDKIRTKELSIKYDYIKKVPNSVLSQAMIPEMLMRSENLVLFDSLYNAMSPSVQKSEMGRYFFSTLQIKHKTTYGKKALDFTQNDLNGNPVNFEQFRKGKYVLLDFWASWCVPCRQENPNVVKAYHKYRNYNFDILGVALENGESGRIAWKKAIAQDELPWTQVSDFKYWNNEAAVLYNVLSVPSNYLIDPNGIIIAKNLRGEELERFLRDRLITIP</sequence>
<keyword evidence="8" id="KW-1185">Reference proteome</keyword>
<dbReference type="PANTHER" id="PTHR42852">
    <property type="entry name" value="THIOL:DISULFIDE INTERCHANGE PROTEIN DSBE"/>
    <property type="match status" value="1"/>
</dbReference>
<dbReference type="CDD" id="cd02966">
    <property type="entry name" value="TlpA_like_family"/>
    <property type="match status" value="1"/>
</dbReference>
<keyword evidence="4" id="KW-0676">Redox-active center</keyword>
<dbReference type="RefSeq" id="WP_131607442.1">
    <property type="nucleotide sequence ID" value="NZ_SJSM01000002.1"/>
</dbReference>
<dbReference type="InterPro" id="IPR025380">
    <property type="entry name" value="DUF4369"/>
</dbReference>
<keyword evidence="5" id="KW-0732">Signal</keyword>
<dbReference type="PANTHER" id="PTHR42852:SF6">
    <property type="entry name" value="THIOL:DISULFIDE INTERCHANGE PROTEIN DSBE"/>
    <property type="match status" value="1"/>
</dbReference>
<dbReference type="Pfam" id="PF00578">
    <property type="entry name" value="AhpC-TSA"/>
    <property type="match status" value="1"/>
</dbReference>
<evidence type="ECO:0000256" key="5">
    <source>
        <dbReference type="SAM" id="SignalP"/>
    </source>
</evidence>
<evidence type="ECO:0000256" key="1">
    <source>
        <dbReference type="ARBA" id="ARBA00004196"/>
    </source>
</evidence>
<dbReference type="Proteomes" id="UP000291117">
    <property type="component" value="Unassembled WGS sequence"/>
</dbReference>
<comment type="subcellular location">
    <subcellularLocation>
        <location evidence="1">Cell envelope</location>
    </subcellularLocation>
</comment>
<dbReference type="InterPro" id="IPR000866">
    <property type="entry name" value="AhpC/TSA"/>
</dbReference>